<feature type="domain" description="FAD/NAD(P)-binding" evidence="6">
    <location>
        <begin position="6"/>
        <end position="303"/>
    </location>
</feature>
<evidence type="ECO:0000256" key="5">
    <source>
        <dbReference type="ARBA" id="ARBA00023002"/>
    </source>
</evidence>
<dbReference type="STRING" id="751945.Theos_1050"/>
<keyword evidence="4" id="KW-0274">FAD</keyword>
<evidence type="ECO:0000256" key="1">
    <source>
        <dbReference type="ARBA" id="ARBA00001974"/>
    </source>
</evidence>
<dbReference type="Gene3D" id="3.50.50.100">
    <property type="match status" value="1"/>
</dbReference>
<reference evidence="8 9" key="1">
    <citation type="journal article" date="2013" name="Genome Announc.">
        <title>Whole Genome Sequencing of Thermus oshimai JL-2 and Thermus thermophilus JL-18, Incomplete Denitrifiers from the United States Great Basin.</title>
        <authorList>
            <person name="Murugapiran S.K."/>
            <person name="Huntemann M."/>
            <person name="Wei C.L."/>
            <person name="Han J."/>
            <person name="Detter J.C."/>
            <person name="Han C.S."/>
            <person name="Erkkila T.H."/>
            <person name="Teshima H."/>
            <person name="Chen A."/>
            <person name="Kyrpides N."/>
            <person name="Mavrommatis K."/>
            <person name="Markowitz V."/>
            <person name="Szeto E."/>
            <person name="Ivanova N."/>
            <person name="Pagani I."/>
            <person name="Lam J."/>
            <person name="McDonald A.I."/>
            <person name="Dodsworth J.A."/>
            <person name="Pati A."/>
            <person name="Goodwin L."/>
            <person name="Peters L."/>
            <person name="Pitluck S."/>
            <person name="Woyke T."/>
            <person name="Hedlund B.P."/>
        </authorList>
    </citation>
    <scope>NUCLEOTIDE SEQUENCE</scope>
    <source>
        <strain evidence="8 9">JL-2</strain>
    </source>
</reference>
<name>K7QZ53_THEOS</name>
<dbReference type="RefSeq" id="WP_016329291.1">
    <property type="nucleotide sequence ID" value="NC_019386.1"/>
</dbReference>
<evidence type="ECO:0000259" key="6">
    <source>
        <dbReference type="Pfam" id="PF07992"/>
    </source>
</evidence>
<keyword evidence="9" id="KW-1185">Reference proteome</keyword>
<comment type="cofactor">
    <cofactor evidence="1">
        <name>FAD</name>
        <dbReference type="ChEBI" id="CHEBI:57692"/>
    </cofactor>
</comment>
<dbReference type="PANTHER" id="PTHR42913:SF3">
    <property type="entry name" value="64 KDA MITOCHONDRIAL NADH DEHYDROGENASE (EUROFUNG)"/>
    <property type="match status" value="1"/>
</dbReference>
<dbReference type="EMBL" id="CP003249">
    <property type="protein sequence ID" value="AFV76100.1"/>
    <property type="molecule type" value="Genomic_DNA"/>
</dbReference>
<evidence type="ECO:0000313" key="8">
    <source>
        <dbReference type="EMBL" id="AFV76100.1"/>
    </source>
</evidence>
<keyword evidence="5" id="KW-0560">Oxidoreductase</keyword>
<dbReference type="InterPro" id="IPR023753">
    <property type="entry name" value="FAD/NAD-binding_dom"/>
</dbReference>
<dbReference type="KEGG" id="tos:Theos_1050"/>
<dbReference type="OrthoDB" id="9784880at2"/>
<evidence type="ECO:0000259" key="7">
    <source>
        <dbReference type="Pfam" id="PF22366"/>
    </source>
</evidence>
<dbReference type="InterPro" id="IPR054585">
    <property type="entry name" value="NDH2-like_C"/>
</dbReference>
<dbReference type="eggNOG" id="COG1252">
    <property type="taxonomic scope" value="Bacteria"/>
</dbReference>
<dbReference type="PANTHER" id="PTHR42913">
    <property type="entry name" value="APOPTOSIS-INDUCING FACTOR 1"/>
    <property type="match status" value="1"/>
</dbReference>
<evidence type="ECO:0000256" key="3">
    <source>
        <dbReference type="ARBA" id="ARBA00022630"/>
    </source>
</evidence>
<accession>K7QZ53</accession>
<dbReference type="PATRIC" id="fig|751945.3.peg.1045"/>
<dbReference type="GO" id="GO:0019646">
    <property type="term" value="P:aerobic electron transport chain"/>
    <property type="evidence" value="ECO:0007669"/>
    <property type="project" value="TreeGrafter"/>
</dbReference>
<feature type="domain" description="External alternative NADH-ubiquinone oxidoreductase-like C-terminal" evidence="7">
    <location>
        <begin position="327"/>
        <end position="383"/>
    </location>
</feature>
<gene>
    <name evidence="8" type="ORF">Theos_1050</name>
</gene>
<sequence>MRETGIVIVGGGFGGLAAAKALDRAGVPYLLVDARNHHLFQPLLYQVATGYLEAPAIAHPLRPLLGRGRFLLARVEGVDLKGRRLLLEGGEALPYTHLILATGSRPHDLGVPGVGRHAFFLKGLEDAQRIRQRLLLALEGAARGERPLRLLVVGGGPTGVELAGALAEFLRYALRRDFPEVGGAEVLLLEAGERLLPSFRPALSAYAKRALEGMGVRVVLGAQVVGVEEGGARLREGAFLPADLVLWAVGVRGNPLPGLPTDPRGRVPTDPFLRLPGHPEVYAVGDVNGLGLPGLAPVALQQGRLAAENLLRALRGQEPIPFRYRDRGQLAVIGRNKAVAEIGGLAFTGFPAWALWAFVHIRELIGFRNRLLVLLNWGYTYLFREPGVRVLLGEGLPRPGLS</sequence>
<evidence type="ECO:0000256" key="2">
    <source>
        <dbReference type="ARBA" id="ARBA00005272"/>
    </source>
</evidence>
<dbReference type="Pfam" id="PF07992">
    <property type="entry name" value="Pyr_redox_2"/>
    <property type="match status" value="1"/>
</dbReference>
<keyword evidence="3" id="KW-0285">Flavoprotein</keyword>
<protein>
    <submittedName>
        <fullName evidence="8">NADH dehydrogenase, FAD-containing subunit</fullName>
    </submittedName>
</protein>
<organism evidence="8 9">
    <name type="scientific">Thermus oshimai JL-2</name>
    <dbReference type="NCBI Taxonomy" id="751945"/>
    <lineage>
        <taxon>Bacteria</taxon>
        <taxon>Thermotogati</taxon>
        <taxon>Deinococcota</taxon>
        <taxon>Deinococci</taxon>
        <taxon>Thermales</taxon>
        <taxon>Thermaceae</taxon>
        <taxon>Thermus</taxon>
    </lineage>
</organism>
<dbReference type="PRINTS" id="PR00368">
    <property type="entry name" value="FADPNR"/>
</dbReference>
<comment type="similarity">
    <text evidence="2">Belongs to the NADH dehydrogenase family.</text>
</comment>
<evidence type="ECO:0000313" key="9">
    <source>
        <dbReference type="Proteomes" id="UP000000211"/>
    </source>
</evidence>
<dbReference type="InterPro" id="IPR036188">
    <property type="entry name" value="FAD/NAD-bd_sf"/>
</dbReference>
<dbReference type="GO" id="GO:0003955">
    <property type="term" value="F:NAD(P)H dehydrogenase (quinone) activity"/>
    <property type="evidence" value="ECO:0007669"/>
    <property type="project" value="TreeGrafter"/>
</dbReference>
<dbReference type="Proteomes" id="UP000000211">
    <property type="component" value="Chromosome"/>
</dbReference>
<dbReference type="PRINTS" id="PR00411">
    <property type="entry name" value="PNDRDTASEI"/>
</dbReference>
<dbReference type="InterPro" id="IPR051169">
    <property type="entry name" value="NADH-Q_oxidoreductase"/>
</dbReference>
<dbReference type="Pfam" id="PF22366">
    <property type="entry name" value="NDH2_C"/>
    <property type="match status" value="1"/>
</dbReference>
<evidence type="ECO:0000256" key="4">
    <source>
        <dbReference type="ARBA" id="ARBA00022827"/>
    </source>
</evidence>
<dbReference type="SUPFAM" id="SSF51905">
    <property type="entry name" value="FAD/NAD(P)-binding domain"/>
    <property type="match status" value="1"/>
</dbReference>
<proteinExistence type="inferred from homology"/>
<dbReference type="HOGENOM" id="CLU_021377_7_1_0"/>
<dbReference type="AlphaFoldDB" id="K7QZ53"/>